<dbReference type="RefSeq" id="WP_161838988.1">
    <property type="nucleotide sequence ID" value="NZ_CP048000.1"/>
</dbReference>
<dbReference type="GO" id="GO:0016879">
    <property type="term" value="F:ligase activity, forming carbon-nitrogen bonds"/>
    <property type="evidence" value="ECO:0007669"/>
    <property type="project" value="TreeGrafter"/>
</dbReference>
<protein>
    <submittedName>
        <fullName evidence="6">RimK family alpha-L-glutamate ligase</fullName>
    </submittedName>
</protein>
<dbReference type="Proteomes" id="UP000464314">
    <property type="component" value="Chromosome"/>
</dbReference>
<dbReference type="PANTHER" id="PTHR21621">
    <property type="entry name" value="RIBOSOMAL PROTEIN S6 MODIFICATION PROTEIN"/>
    <property type="match status" value="1"/>
</dbReference>
<dbReference type="InterPro" id="IPR011761">
    <property type="entry name" value="ATP-grasp"/>
</dbReference>
<dbReference type="KEGG" id="anr:Ana3638_16390"/>
<evidence type="ECO:0000256" key="3">
    <source>
        <dbReference type="ARBA" id="ARBA00022840"/>
    </source>
</evidence>
<evidence type="ECO:0000259" key="5">
    <source>
        <dbReference type="PROSITE" id="PS50975"/>
    </source>
</evidence>
<dbReference type="SUPFAM" id="SSF56059">
    <property type="entry name" value="Glutathione synthetase ATP-binding domain-like"/>
    <property type="match status" value="1"/>
</dbReference>
<organism evidence="6 7">
    <name type="scientific">Anaerocolumna sedimenticola</name>
    <dbReference type="NCBI Taxonomy" id="2696063"/>
    <lineage>
        <taxon>Bacteria</taxon>
        <taxon>Bacillati</taxon>
        <taxon>Bacillota</taxon>
        <taxon>Clostridia</taxon>
        <taxon>Lachnospirales</taxon>
        <taxon>Lachnospiraceae</taxon>
        <taxon>Anaerocolumna</taxon>
    </lineage>
</organism>
<dbReference type="PANTHER" id="PTHR21621:SF0">
    <property type="entry name" value="BETA-CITRYLGLUTAMATE SYNTHASE B-RELATED"/>
    <property type="match status" value="1"/>
</dbReference>
<name>A0A6P1TNY7_9FIRM</name>
<dbReference type="PROSITE" id="PS50975">
    <property type="entry name" value="ATP_GRASP"/>
    <property type="match status" value="1"/>
</dbReference>
<dbReference type="GO" id="GO:0046872">
    <property type="term" value="F:metal ion binding"/>
    <property type="evidence" value="ECO:0007669"/>
    <property type="project" value="UniProtKB-KW"/>
</dbReference>
<dbReference type="Gene3D" id="3.40.50.20">
    <property type="match status" value="1"/>
</dbReference>
<evidence type="ECO:0000313" key="6">
    <source>
        <dbReference type="EMBL" id="QHQ62163.1"/>
    </source>
</evidence>
<sequence>MKGWLITNAFLHTHKFTEIHLWLTEAAKKLGVDLIIKTNAEVLVLLNSDSTNVEFNNIKERPDFILFWDKDVRLAKYLEIKGYHVFNSSQGIAACDDKSLTHLYLQSAGVKMPRTIVAPMTFSNIGYTKLDFLDRVEKELNYPIVIKECFGSFGQQVYLAGNRQELIDRVTDIGAKPMLFQEFVQSSKGKDLRLQVVGNQVVATMYRYSDNGDFRANITNGGKMKPYEPTQKQIELAIQCCKILGLDFAGVDILFGKNQEPIVCEVNSNAHFKNIYDCTGVNVADSILAYIIKRICIGNK</sequence>
<dbReference type="EMBL" id="CP048000">
    <property type="protein sequence ID" value="QHQ62163.1"/>
    <property type="molecule type" value="Genomic_DNA"/>
</dbReference>
<evidence type="ECO:0000256" key="1">
    <source>
        <dbReference type="ARBA" id="ARBA00022723"/>
    </source>
</evidence>
<dbReference type="Pfam" id="PF08443">
    <property type="entry name" value="RimK"/>
    <property type="match status" value="1"/>
</dbReference>
<dbReference type="GO" id="GO:0005524">
    <property type="term" value="F:ATP binding"/>
    <property type="evidence" value="ECO:0007669"/>
    <property type="project" value="UniProtKB-UniRule"/>
</dbReference>
<dbReference type="InterPro" id="IPR013651">
    <property type="entry name" value="ATP-grasp_RimK-type"/>
</dbReference>
<keyword evidence="7" id="KW-1185">Reference proteome</keyword>
<gene>
    <name evidence="6" type="ORF">Ana3638_16390</name>
</gene>
<evidence type="ECO:0000256" key="2">
    <source>
        <dbReference type="ARBA" id="ARBA00022741"/>
    </source>
</evidence>
<dbReference type="InterPro" id="IPR004666">
    <property type="entry name" value="Rp_bS6_RimK/Lys_biosynth_LsyX"/>
</dbReference>
<reference evidence="6 7" key="1">
    <citation type="submission" date="2020-01" db="EMBL/GenBank/DDBJ databases">
        <title>Genome analysis of Anaerocolumna sp. CBA3638.</title>
        <authorList>
            <person name="Kim J."/>
            <person name="Roh S.W."/>
        </authorList>
    </citation>
    <scope>NUCLEOTIDE SEQUENCE [LARGE SCALE GENOMIC DNA]</scope>
    <source>
        <strain evidence="6 7">CBA3638</strain>
    </source>
</reference>
<evidence type="ECO:0000313" key="7">
    <source>
        <dbReference type="Proteomes" id="UP000464314"/>
    </source>
</evidence>
<proteinExistence type="predicted"/>
<feature type="domain" description="ATP-grasp" evidence="5">
    <location>
        <begin position="102"/>
        <end position="292"/>
    </location>
</feature>
<accession>A0A6P1TNY7</accession>
<dbReference type="NCBIfam" id="TIGR00768">
    <property type="entry name" value="rimK_fam"/>
    <property type="match status" value="1"/>
</dbReference>
<keyword evidence="1" id="KW-0479">Metal-binding</keyword>
<dbReference type="Gene3D" id="3.30.470.20">
    <property type="entry name" value="ATP-grasp fold, B domain"/>
    <property type="match status" value="1"/>
</dbReference>
<keyword evidence="3 4" id="KW-0067">ATP-binding</keyword>
<keyword evidence="6" id="KW-0436">Ligase</keyword>
<dbReference type="AlphaFoldDB" id="A0A6P1TNY7"/>
<evidence type="ECO:0000256" key="4">
    <source>
        <dbReference type="PROSITE-ProRule" id="PRU00409"/>
    </source>
</evidence>
<dbReference type="GO" id="GO:0005737">
    <property type="term" value="C:cytoplasm"/>
    <property type="evidence" value="ECO:0007669"/>
    <property type="project" value="TreeGrafter"/>
</dbReference>
<keyword evidence="2 4" id="KW-0547">Nucleotide-binding</keyword>